<accession>A0A0F9K5N2</accession>
<organism evidence="1">
    <name type="scientific">marine sediment metagenome</name>
    <dbReference type="NCBI Taxonomy" id="412755"/>
    <lineage>
        <taxon>unclassified sequences</taxon>
        <taxon>metagenomes</taxon>
        <taxon>ecological metagenomes</taxon>
    </lineage>
</organism>
<sequence length="123" mass="14176">MTTQNEHAELLQQVLDAEDNLDTIQDSLDAAEFILDEVQGELEEFIKARDMREKDWTEWDYQSIDRSLAWLERVEKSKVQLHTLTGFEWWRVPLNGAYLGGSKPSLPVGRLLTICIRPDGDVS</sequence>
<gene>
    <name evidence="1" type="ORF">LCGC14_1676030</name>
</gene>
<dbReference type="EMBL" id="LAZR01014457">
    <property type="protein sequence ID" value="KKM17413.1"/>
    <property type="molecule type" value="Genomic_DNA"/>
</dbReference>
<comment type="caution">
    <text evidence="1">The sequence shown here is derived from an EMBL/GenBank/DDBJ whole genome shotgun (WGS) entry which is preliminary data.</text>
</comment>
<reference evidence="1" key="1">
    <citation type="journal article" date="2015" name="Nature">
        <title>Complex archaea that bridge the gap between prokaryotes and eukaryotes.</title>
        <authorList>
            <person name="Spang A."/>
            <person name="Saw J.H."/>
            <person name="Jorgensen S.L."/>
            <person name="Zaremba-Niedzwiedzka K."/>
            <person name="Martijn J."/>
            <person name="Lind A.E."/>
            <person name="van Eijk R."/>
            <person name="Schleper C."/>
            <person name="Guy L."/>
            <person name="Ettema T.J."/>
        </authorList>
    </citation>
    <scope>NUCLEOTIDE SEQUENCE</scope>
</reference>
<dbReference type="AlphaFoldDB" id="A0A0F9K5N2"/>
<protein>
    <submittedName>
        <fullName evidence="1">Uncharacterized protein</fullName>
    </submittedName>
</protein>
<name>A0A0F9K5N2_9ZZZZ</name>
<evidence type="ECO:0000313" key="1">
    <source>
        <dbReference type="EMBL" id="KKM17413.1"/>
    </source>
</evidence>
<proteinExistence type="predicted"/>